<dbReference type="PANTHER" id="PTHR45648">
    <property type="entry name" value="GDSL LIPASE/ACYLHYDROLASE FAMILY PROTEIN (AFU_ORTHOLOGUE AFUA_4G14700)"/>
    <property type="match status" value="1"/>
</dbReference>
<dbReference type="EMBL" id="DUZY01000008">
    <property type="protein sequence ID" value="DAD48273.1"/>
    <property type="molecule type" value="Genomic_DNA"/>
</dbReference>
<dbReference type="AlphaFoldDB" id="A0A822ZTK2"/>
<dbReference type="Gene3D" id="3.40.50.1110">
    <property type="entry name" value="SGNH hydrolase"/>
    <property type="match status" value="1"/>
</dbReference>
<feature type="signal peptide" evidence="4">
    <location>
        <begin position="1"/>
        <end position="21"/>
    </location>
</feature>
<evidence type="ECO:0000256" key="1">
    <source>
        <dbReference type="ARBA" id="ARBA00008668"/>
    </source>
</evidence>
<dbReference type="InterPro" id="IPR036514">
    <property type="entry name" value="SGNH_hydro_sf"/>
</dbReference>
<keyword evidence="3" id="KW-0442">Lipid degradation</keyword>
<evidence type="ECO:0000313" key="5">
    <source>
        <dbReference type="EMBL" id="DAD48273.1"/>
    </source>
</evidence>
<evidence type="ECO:0000256" key="2">
    <source>
        <dbReference type="ARBA" id="ARBA00022801"/>
    </source>
</evidence>
<sequence length="356" mass="39318">MGGMNLLLHLVIFSAFGDVLGLVVGASLSAMFILGDSSVNCGYNHLYSFLDESALLYRCDGSQTSFLPDLLAEKMGLPEIPPFYGQNGTIEGLLGGLNFGSSPATIMNTGKLGFQSLNQQLRQASETLQLLQLQLGQDKAQQMINSSLFYLSFGKDDYVELFLHDISGLRHRFGAKGFAQVLVNQITRVIKDLYYANVRKIIYMGLGPLGCAPRTVWENSNSTAEINGGKCIDWINEMIIEYNAIVSSSVVDMGMELRDAQIIFCDVYKGMMDIINNPRRYGFENVHSACCGIGRYGGMVGCVSKEVACEEPSTHVWWDFYNPTKAVNTLLAHSIWFGQPLFDICLPISIQQLTSM</sequence>
<comment type="caution">
    <text evidence="5">The sequence shown here is derived from an EMBL/GenBank/DDBJ whole genome shotgun (WGS) entry which is preliminary data.</text>
</comment>
<name>A0A822ZTK2_NELNU</name>
<accession>A0A822ZTK2</accession>
<keyword evidence="2" id="KW-0378">Hydrolase</keyword>
<dbReference type="Proteomes" id="UP000607653">
    <property type="component" value="Unassembled WGS sequence"/>
</dbReference>
<evidence type="ECO:0000256" key="4">
    <source>
        <dbReference type="SAM" id="SignalP"/>
    </source>
</evidence>
<organism evidence="5 6">
    <name type="scientific">Nelumbo nucifera</name>
    <name type="common">Sacred lotus</name>
    <dbReference type="NCBI Taxonomy" id="4432"/>
    <lineage>
        <taxon>Eukaryota</taxon>
        <taxon>Viridiplantae</taxon>
        <taxon>Streptophyta</taxon>
        <taxon>Embryophyta</taxon>
        <taxon>Tracheophyta</taxon>
        <taxon>Spermatophyta</taxon>
        <taxon>Magnoliopsida</taxon>
        <taxon>Proteales</taxon>
        <taxon>Nelumbonaceae</taxon>
        <taxon>Nelumbo</taxon>
    </lineage>
</organism>
<keyword evidence="6" id="KW-1185">Reference proteome</keyword>
<evidence type="ECO:0000256" key="3">
    <source>
        <dbReference type="ARBA" id="ARBA00022963"/>
    </source>
</evidence>
<dbReference type="InterPro" id="IPR001087">
    <property type="entry name" value="GDSL"/>
</dbReference>
<proteinExistence type="inferred from homology"/>
<dbReference type="PANTHER" id="PTHR45648:SF7">
    <property type="entry name" value="OS12G0126100 PROTEIN"/>
    <property type="match status" value="1"/>
</dbReference>
<dbReference type="InterPro" id="IPR051058">
    <property type="entry name" value="GDSL_Est/Lipase"/>
</dbReference>
<reference evidence="5 6" key="1">
    <citation type="journal article" date="2020" name="Mol. Biol. Evol.">
        <title>Distinct Expression and Methylation Patterns for Genes with Different Fates following a Single Whole-Genome Duplication in Flowering Plants.</title>
        <authorList>
            <person name="Shi T."/>
            <person name="Rahmani R.S."/>
            <person name="Gugger P.F."/>
            <person name="Wang M."/>
            <person name="Li H."/>
            <person name="Zhang Y."/>
            <person name="Li Z."/>
            <person name="Wang Q."/>
            <person name="Van de Peer Y."/>
            <person name="Marchal K."/>
            <person name="Chen J."/>
        </authorList>
    </citation>
    <scope>NUCLEOTIDE SEQUENCE [LARGE SCALE GENOMIC DNA]</scope>
    <source>
        <tissue evidence="5">Leaf</tissue>
    </source>
</reference>
<dbReference type="GO" id="GO:0016042">
    <property type="term" value="P:lipid catabolic process"/>
    <property type="evidence" value="ECO:0007669"/>
    <property type="project" value="UniProtKB-KW"/>
</dbReference>
<feature type="chain" id="PRO_5032431492" description="GDSL esterase/lipase At1g71250-like" evidence="4">
    <location>
        <begin position="22"/>
        <end position="356"/>
    </location>
</feature>
<keyword evidence="3" id="KW-0443">Lipid metabolism</keyword>
<evidence type="ECO:0000313" key="6">
    <source>
        <dbReference type="Proteomes" id="UP000607653"/>
    </source>
</evidence>
<gene>
    <name evidence="5" type="ORF">HUJ06_018210</name>
</gene>
<dbReference type="Pfam" id="PF00657">
    <property type="entry name" value="Lipase_GDSL"/>
    <property type="match status" value="1"/>
</dbReference>
<evidence type="ECO:0008006" key="7">
    <source>
        <dbReference type="Google" id="ProtNLM"/>
    </source>
</evidence>
<comment type="similarity">
    <text evidence="1">Belongs to the 'GDSL' lipolytic enzyme family.</text>
</comment>
<dbReference type="GO" id="GO:0016788">
    <property type="term" value="F:hydrolase activity, acting on ester bonds"/>
    <property type="evidence" value="ECO:0007669"/>
    <property type="project" value="InterPro"/>
</dbReference>
<protein>
    <recommendedName>
        <fullName evidence="7">GDSL esterase/lipase At1g71250-like</fullName>
    </recommendedName>
</protein>
<keyword evidence="4" id="KW-0732">Signal</keyword>